<evidence type="ECO:0000256" key="1">
    <source>
        <dbReference type="SAM" id="Phobius"/>
    </source>
</evidence>
<keyword evidence="1" id="KW-1133">Transmembrane helix</keyword>
<gene>
    <name evidence="2" type="ORF">E1B00_01570</name>
</gene>
<keyword evidence="3" id="KW-1185">Reference proteome</keyword>
<proteinExistence type="predicted"/>
<accession>A0A5C4RU62</accession>
<sequence length="98" mass="10380">MGTGAGSLLLFLFLGLAGSAGPAHFGFRVLAYRHQLDRGINFAPGTEDGGWGYSWWLMRWRHRAAGDKNLDFFGGITAGSGWLTLAGAAGVIALIALQ</sequence>
<comment type="caution">
    <text evidence="2">The sequence shown here is derived from an EMBL/GenBank/DDBJ whole genome shotgun (WGS) entry which is preliminary data.</text>
</comment>
<name>A0A5C4RU62_9GAMM</name>
<dbReference type="OrthoDB" id="5966623at2"/>
<organism evidence="2 3">
    <name type="scientific">Arenimonas terrae</name>
    <dbReference type="NCBI Taxonomy" id="2546226"/>
    <lineage>
        <taxon>Bacteria</taxon>
        <taxon>Pseudomonadati</taxon>
        <taxon>Pseudomonadota</taxon>
        <taxon>Gammaproteobacteria</taxon>
        <taxon>Lysobacterales</taxon>
        <taxon>Lysobacteraceae</taxon>
        <taxon>Arenimonas</taxon>
    </lineage>
</organism>
<keyword evidence="1" id="KW-0812">Transmembrane</keyword>
<protein>
    <submittedName>
        <fullName evidence="2">Uncharacterized protein</fullName>
    </submittedName>
</protein>
<keyword evidence="1" id="KW-0472">Membrane</keyword>
<evidence type="ECO:0000313" key="2">
    <source>
        <dbReference type="EMBL" id="TNJ34504.1"/>
    </source>
</evidence>
<feature type="transmembrane region" description="Helical" evidence="1">
    <location>
        <begin position="72"/>
        <end position="97"/>
    </location>
</feature>
<dbReference type="AlphaFoldDB" id="A0A5C4RU62"/>
<dbReference type="EMBL" id="SMDR01000001">
    <property type="protein sequence ID" value="TNJ34504.1"/>
    <property type="molecule type" value="Genomic_DNA"/>
</dbReference>
<evidence type="ECO:0000313" key="3">
    <source>
        <dbReference type="Proteomes" id="UP000305760"/>
    </source>
</evidence>
<dbReference type="Proteomes" id="UP000305760">
    <property type="component" value="Unassembled WGS sequence"/>
</dbReference>
<reference evidence="2 3" key="1">
    <citation type="submission" date="2019-03" db="EMBL/GenBank/DDBJ databases">
        <title>Arenimonas daejeonensis sp. nov., isolated from compost.</title>
        <authorList>
            <person name="Jeon C.O."/>
        </authorList>
    </citation>
    <scope>NUCLEOTIDE SEQUENCE [LARGE SCALE GENOMIC DNA]</scope>
    <source>
        <strain evidence="2 3">R29</strain>
    </source>
</reference>
<dbReference type="RefSeq" id="WP_139444953.1">
    <property type="nucleotide sequence ID" value="NZ_SMDR01000001.1"/>
</dbReference>